<comment type="caution">
    <text evidence="2">The sequence shown here is derived from an EMBL/GenBank/DDBJ whole genome shotgun (WGS) entry which is preliminary data.</text>
</comment>
<protein>
    <submittedName>
        <fullName evidence="2">Uncharacterized protein</fullName>
    </submittedName>
</protein>
<reference evidence="2 3" key="1">
    <citation type="submission" date="2017-04" db="EMBL/GenBank/DDBJ databases">
        <title>Draft genome of the yeast Clavispora lusitaniae type strain CBS 6936.</title>
        <authorList>
            <person name="Durrens P."/>
            <person name="Klopp C."/>
            <person name="Biteau N."/>
            <person name="Fitton-Ouhabi V."/>
            <person name="Dementhon K."/>
            <person name="Accoceberry I."/>
            <person name="Sherman D.J."/>
            <person name="Noel T."/>
        </authorList>
    </citation>
    <scope>NUCLEOTIDE SEQUENCE [LARGE SCALE GENOMIC DNA]</scope>
    <source>
        <strain evidence="2 3">CBS 6936</strain>
    </source>
</reference>
<dbReference type="EMBL" id="LYUB02000012">
    <property type="protein sequence ID" value="OVF07517.1"/>
    <property type="molecule type" value="Genomic_DNA"/>
</dbReference>
<dbReference type="AlphaFoldDB" id="A0AA91T0Z3"/>
<feature type="region of interest" description="Disordered" evidence="1">
    <location>
        <begin position="1"/>
        <end position="93"/>
    </location>
</feature>
<gene>
    <name evidence="2" type="ORF">A9F13_12g00341</name>
</gene>
<dbReference type="Proteomes" id="UP000195602">
    <property type="component" value="Unassembled WGS sequence"/>
</dbReference>
<sequence length="154" mass="17084">MAQMSAPDPTIQGAGRLVPEGAPDLLRLSPVRRSGSPLRRKQISELESAKRPRSVSPRASRTDLEGSKSTRRSLSPHKMARFENSEPESADSTLHTLVESVDRVASTFASTATSLRDMKLSQQELADEMAQMRRSIQSLQKDVAWLVEQARDKK</sequence>
<evidence type="ECO:0000313" key="2">
    <source>
        <dbReference type="EMBL" id="OVF07517.1"/>
    </source>
</evidence>
<dbReference type="KEGG" id="clus:A9F13_12g00341"/>
<accession>A0AA91T0Z3</accession>
<evidence type="ECO:0000313" key="3">
    <source>
        <dbReference type="Proteomes" id="UP000195602"/>
    </source>
</evidence>
<proteinExistence type="predicted"/>
<name>A0AA91T0Z3_CLALS</name>
<organism evidence="2 3">
    <name type="scientific">Clavispora lusitaniae</name>
    <name type="common">Candida lusitaniae</name>
    <dbReference type="NCBI Taxonomy" id="36911"/>
    <lineage>
        <taxon>Eukaryota</taxon>
        <taxon>Fungi</taxon>
        <taxon>Dikarya</taxon>
        <taxon>Ascomycota</taxon>
        <taxon>Saccharomycotina</taxon>
        <taxon>Pichiomycetes</taxon>
        <taxon>Metschnikowiaceae</taxon>
        <taxon>Clavispora</taxon>
    </lineage>
</organism>
<feature type="compositionally biased region" description="Basic residues" evidence="1">
    <location>
        <begin position="69"/>
        <end position="79"/>
    </location>
</feature>
<evidence type="ECO:0000256" key="1">
    <source>
        <dbReference type="SAM" id="MobiDB-lite"/>
    </source>
</evidence>